<dbReference type="EMBL" id="SMSJ01000001">
    <property type="protein sequence ID" value="TDH64471.1"/>
    <property type="molecule type" value="Genomic_DNA"/>
</dbReference>
<organism evidence="3 4">
    <name type="scientific">Dankookia rubra</name>
    <dbReference type="NCBI Taxonomy" id="1442381"/>
    <lineage>
        <taxon>Bacteria</taxon>
        <taxon>Pseudomonadati</taxon>
        <taxon>Pseudomonadota</taxon>
        <taxon>Alphaproteobacteria</taxon>
        <taxon>Acetobacterales</taxon>
        <taxon>Roseomonadaceae</taxon>
        <taxon>Dankookia</taxon>
    </lineage>
</organism>
<keyword evidence="4" id="KW-1185">Reference proteome</keyword>
<dbReference type="InterPro" id="IPR004629">
    <property type="entry name" value="WecG_TagA_CpsF"/>
</dbReference>
<dbReference type="OrthoDB" id="9771846at2"/>
<keyword evidence="1" id="KW-0328">Glycosyltransferase</keyword>
<dbReference type="GO" id="GO:0016758">
    <property type="term" value="F:hexosyltransferase activity"/>
    <property type="evidence" value="ECO:0007669"/>
    <property type="project" value="TreeGrafter"/>
</dbReference>
<dbReference type="AlphaFoldDB" id="A0A4R5QP63"/>
<proteinExistence type="predicted"/>
<comment type="caution">
    <text evidence="3">The sequence shown here is derived from an EMBL/GenBank/DDBJ whole genome shotgun (WGS) entry which is preliminary data.</text>
</comment>
<accession>A0A4R5QP63</accession>
<dbReference type="PANTHER" id="PTHR34136">
    <property type="match status" value="1"/>
</dbReference>
<dbReference type="CDD" id="cd06533">
    <property type="entry name" value="Glyco_transf_WecG_TagA"/>
    <property type="match status" value="1"/>
</dbReference>
<protein>
    <submittedName>
        <fullName evidence="3">Glycosyltransferase</fullName>
    </submittedName>
</protein>
<evidence type="ECO:0000313" key="4">
    <source>
        <dbReference type="Proteomes" id="UP000295096"/>
    </source>
</evidence>
<dbReference type="Proteomes" id="UP000295096">
    <property type="component" value="Unassembled WGS sequence"/>
</dbReference>
<reference evidence="3 4" key="1">
    <citation type="journal article" date="2016" name="J. Microbiol.">
        <title>Dankookia rubra gen. nov., sp. nov., an alphaproteobacterium isolated from sediment of a shallow stream.</title>
        <authorList>
            <person name="Kim W.H."/>
            <person name="Kim D.H."/>
            <person name="Kang K."/>
            <person name="Ahn T.Y."/>
        </authorList>
    </citation>
    <scope>NUCLEOTIDE SEQUENCE [LARGE SCALE GENOMIC DNA]</scope>
    <source>
        <strain evidence="3 4">JCM30602</strain>
    </source>
</reference>
<gene>
    <name evidence="3" type="ORF">E2C06_00565</name>
</gene>
<dbReference type="PANTHER" id="PTHR34136:SF1">
    <property type="entry name" value="UDP-N-ACETYL-D-MANNOSAMINURONIC ACID TRANSFERASE"/>
    <property type="match status" value="1"/>
</dbReference>
<evidence type="ECO:0000256" key="1">
    <source>
        <dbReference type="ARBA" id="ARBA00022676"/>
    </source>
</evidence>
<evidence type="ECO:0000313" key="3">
    <source>
        <dbReference type="EMBL" id="TDH64471.1"/>
    </source>
</evidence>
<evidence type="ECO:0000256" key="2">
    <source>
        <dbReference type="ARBA" id="ARBA00022679"/>
    </source>
</evidence>
<name>A0A4R5QP63_9PROT</name>
<sequence length="273" mass="29721">MASLNSIATSSRSVSALPFDQVQSEVPTVSLLGLDFADLSLGAVLGWLAARPVNAPFGYVVTPNADHLVRIQRQPGLRPLYADAMLRLLDSRVVARAAKATGLPAPAVVPGSDLTSYLVRQVIEPAEPVTILGMASEAVDALAQRWGLQRVAHYNPPMGFERDSGSMEQAIRFIEDNPARFSFLAVGSPRQCMVAHAVALRGRARGTGLCIGASLLFLSGHELRAPRPVQRAGLEWAWRLAQDPRRLARRYLVDSPAVLRLLRHEARAKRQLQ</sequence>
<keyword evidence="2 3" id="KW-0808">Transferase</keyword>
<dbReference type="Pfam" id="PF03808">
    <property type="entry name" value="Glyco_tran_WecG"/>
    <property type="match status" value="1"/>
</dbReference>